<comment type="cofactor">
    <cofactor evidence="1">
        <name>Zn(2+)</name>
        <dbReference type="ChEBI" id="CHEBI:29105"/>
    </cofactor>
</comment>
<evidence type="ECO:0000256" key="4">
    <source>
        <dbReference type="ARBA" id="ARBA00022723"/>
    </source>
</evidence>
<dbReference type="PANTHER" id="PTHR12947:SF13">
    <property type="entry name" value="FI19924P1"/>
    <property type="match status" value="1"/>
</dbReference>
<dbReference type="GO" id="GO:0070536">
    <property type="term" value="P:protein K63-linked deubiquitination"/>
    <property type="evidence" value="ECO:0007669"/>
    <property type="project" value="InterPro"/>
</dbReference>
<evidence type="ECO:0000259" key="10">
    <source>
        <dbReference type="PROSITE" id="PS50249"/>
    </source>
</evidence>
<dbReference type="GO" id="GO:0061578">
    <property type="term" value="F:K63-linked deubiquitinase activity"/>
    <property type="evidence" value="ECO:0007669"/>
    <property type="project" value="InterPro"/>
</dbReference>
<reference evidence="11" key="2">
    <citation type="submission" date="2025-09" db="UniProtKB">
        <authorList>
            <consortium name="Ensembl"/>
        </authorList>
    </citation>
    <scope>IDENTIFICATION</scope>
</reference>
<evidence type="ECO:0000256" key="2">
    <source>
        <dbReference type="ARBA" id="ARBA00010981"/>
    </source>
</evidence>
<dbReference type="InterPro" id="IPR044098">
    <property type="entry name" value="STAMBP/STALP-like_MPN"/>
</dbReference>
<dbReference type="InterPro" id="IPR000555">
    <property type="entry name" value="JAMM/MPN+_dom"/>
</dbReference>
<feature type="region of interest" description="Disordered" evidence="9">
    <location>
        <begin position="1"/>
        <end position="24"/>
    </location>
</feature>
<evidence type="ECO:0000256" key="9">
    <source>
        <dbReference type="SAM" id="MobiDB-lite"/>
    </source>
</evidence>
<dbReference type="SUPFAM" id="SSF102712">
    <property type="entry name" value="JAB1/MPN domain"/>
    <property type="match status" value="1"/>
</dbReference>
<dbReference type="FunFam" id="3.40.140.10:FF:000010">
    <property type="entry name" value="AMSH-like protease isoform X1"/>
    <property type="match status" value="1"/>
</dbReference>
<evidence type="ECO:0000256" key="6">
    <source>
        <dbReference type="ARBA" id="ARBA00022801"/>
    </source>
</evidence>
<feature type="domain" description="MPN" evidence="10">
    <location>
        <begin position="292"/>
        <end position="421"/>
    </location>
</feature>
<accession>A0A8C4R8K0</accession>
<dbReference type="GO" id="GO:0140492">
    <property type="term" value="F:metal-dependent deubiquitinase activity"/>
    <property type="evidence" value="ECO:0007669"/>
    <property type="project" value="InterPro"/>
</dbReference>
<evidence type="ECO:0000313" key="11">
    <source>
        <dbReference type="Ensembl" id="ENSEBUP00000026811.1"/>
    </source>
</evidence>
<dbReference type="SMART" id="SM00232">
    <property type="entry name" value="JAB_MPN"/>
    <property type="match status" value="1"/>
</dbReference>
<dbReference type="Gene3D" id="3.40.140.10">
    <property type="entry name" value="Cytidine Deaminase, domain 2"/>
    <property type="match status" value="1"/>
</dbReference>
<dbReference type="Pfam" id="PF01398">
    <property type="entry name" value="JAB"/>
    <property type="match status" value="1"/>
</dbReference>
<dbReference type="GO" id="GO:0006508">
    <property type="term" value="P:proteolysis"/>
    <property type="evidence" value="ECO:0007669"/>
    <property type="project" value="UniProtKB-KW"/>
</dbReference>
<evidence type="ECO:0000256" key="8">
    <source>
        <dbReference type="ARBA" id="ARBA00023049"/>
    </source>
</evidence>
<dbReference type="Proteomes" id="UP000694388">
    <property type="component" value="Unplaced"/>
</dbReference>
<dbReference type="PROSITE" id="PS50249">
    <property type="entry name" value="MPN"/>
    <property type="match status" value="1"/>
</dbReference>
<keyword evidence="3" id="KW-0645">Protease</keyword>
<dbReference type="PANTHER" id="PTHR12947">
    <property type="entry name" value="AMSH-LIKE PROTEASE"/>
    <property type="match status" value="1"/>
</dbReference>
<evidence type="ECO:0000256" key="3">
    <source>
        <dbReference type="ARBA" id="ARBA00022670"/>
    </source>
</evidence>
<evidence type="ECO:0000256" key="5">
    <source>
        <dbReference type="ARBA" id="ARBA00022786"/>
    </source>
</evidence>
<dbReference type="CDD" id="cd08066">
    <property type="entry name" value="MPN_AMSH_like"/>
    <property type="match status" value="1"/>
</dbReference>
<reference evidence="11" key="1">
    <citation type="submission" date="2025-08" db="UniProtKB">
        <authorList>
            <consortium name="Ensembl"/>
        </authorList>
    </citation>
    <scope>IDENTIFICATION</scope>
</reference>
<dbReference type="InterPro" id="IPR015063">
    <property type="entry name" value="USP8_dimer"/>
</dbReference>
<dbReference type="Pfam" id="PF08969">
    <property type="entry name" value="USP8_dimer"/>
    <property type="match status" value="1"/>
</dbReference>
<dbReference type="Gene3D" id="1.20.58.80">
    <property type="entry name" value="Phosphotransferase system, lactose/cellobiose-type IIA subunit"/>
    <property type="match status" value="1"/>
</dbReference>
<sequence>MGGNRLDNTFTRGSPSTMSGQVRRPRDQDLQLLSIFSACIFVFGVGDTMSAFRPEERVRCLSYQGSKVEVRDGIPVQRYFRSGKEMLRMAGVYQDEDNFEEAFILYTKFITLFVEKLPEHCDYKSVAPQIRAEYTKKLKSVFPIAEGVKKKLIAKYSQEYQKYLEHEEREKDHFRALEDERQRLDAVRQQQREEAEFRAFEDSLRRRELERERLEIVSTFGTSEAATNSKLLVDGVQAPPVIPADRQPSHELQTIKAGNDSQAGKVPVVDRSCKPVALSREKYVHAVHGLRRITVPRNLHSKFLEQAVVNTERGIETCGILCGKMTQAQFRVTHVILPKQVGGTDSCVTENEEELFTIQDMYELLTIGWIHTHPTQTAFLSSVDLHTHCSYQLMLPEAIAIVCSPRHGQTGTFQLTDRGMEEISDCRKEDFHPHTKEPPLFQVFCTFLNSVKTYYKTRVVKFLSLNHS</sequence>
<keyword evidence="8" id="KW-0482">Metalloprotease</keyword>
<evidence type="ECO:0000256" key="1">
    <source>
        <dbReference type="ARBA" id="ARBA00001947"/>
    </source>
</evidence>
<comment type="similarity">
    <text evidence="2">Belongs to the peptidase M67C family.</text>
</comment>
<dbReference type="GO" id="GO:0046872">
    <property type="term" value="F:metal ion binding"/>
    <property type="evidence" value="ECO:0007669"/>
    <property type="project" value="UniProtKB-KW"/>
</dbReference>
<dbReference type="SUPFAM" id="SSF140856">
    <property type="entry name" value="USP8 N-terminal domain-like"/>
    <property type="match status" value="1"/>
</dbReference>
<dbReference type="InterPro" id="IPR037518">
    <property type="entry name" value="MPN"/>
</dbReference>
<dbReference type="GO" id="GO:0016020">
    <property type="term" value="C:membrane"/>
    <property type="evidence" value="ECO:0007669"/>
    <property type="project" value="TreeGrafter"/>
</dbReference>
<keyword evidence="6" id="KW-0378">Hydrolase</keyword>
<keyword evidence="7" id="KW-0862">Zinc</keyword>
<protein>
    <submittedName>
        <fullName evidence="11">STAM binding protein a</fullName>
    </submittedName>
</protein>
<proteinExistence type="inferred from homology"/>
<dbReference type="AlphaFoldDB" id="A0A8C4R8K0"/>
<dbReference type="GO" id="GO:0005768">
    <property type="term" value="C:endosome"/>
    <property type="evidence" value="ECO:0007669"/>
    <property type="project" value="TreeGrafter"/>
</dbReference>
<keyword evidence="5" id="KW-0833">Ubl conjugation pathway</keyword>
<evidence type="ECO:0000256" key="7">
    <source>
        <dbReference type="ARBA" id="ARBA00022833"/>
    </source>
</evidence>
<keyword evidence="12" id="KW-1185">Reference proteome</keyword>
<organism evidence="11 12">
    <name type="scientific">Eptatretus burgeri</name>
    <name type="common">Inshore hagfish</name>
    <dbReference type="NCBI Taxonomy" id="7764"/>
    <lineage>
        <taxon>Eukaryota</taxon>
        <taxon>Metazoa</taxon>
        <taxon>Chordata</taxon>
        <taxon>Craniata</taxon>
        <taxon>Vertebrata</taxon>
        <taxon>Cyclostomata</taxon>
        <taxon>Myxini</taxon>
        <taxon>Myxiniformes</taxon>
        <taxon>Myxinidae</taxon>
        <taxon>Eptatretinae</taxon>
        <taxon>Eptatretus</taxon>
    </lineage>
</organism>
<dbReference type="GeneTree" id="ENSGT00940000153710"/>
<feature type="compositionally biased region" description="Polar residues" evidence="9">
    <location>
        <begin position="1"/>
        <end position="20"/>
    </location>
</feature>
<evidence type="ECO:0000313" key="12">
    <source>
        <dbReference type="Proteomes" id="UP000694388"/>
    </source>
</evidence>
<keyword evidence="4" id="KW-0479">Metal-binding</keyword>
<dbReference type="Ensembl" id="ENSEBUT00000027387.1">
    <property type="protein sequence ID" value="ENSEBUP00000026811.1"/>
    <property type="gene ID" value="ENSEBUG00000016506.1"/>
</dbReference>
<name>A0A8C4R8K0_EPTBU</name>